<name>A0ABT8CT32_9FLAO</name>
<keyword evidence="3" id="KW-1185">Reference proteome</keyword>
<proteinExistence type="predicted"/>
<evidence type="ECO:0000313" key="3">
    <source>
        <dbReference type="Proteomes" id="UP001242368"/>
    </source>
</evidence>
<feature type="domain" description="Glyoxalase-like" evidence="1">
    <location>
        <begin position="8"/>
        <end position="178"/>
    </location>
</feature>
<organism evidence="2 3">
    <name type="scientific">Paenimyroides ceti</name>
    <dbReference type="NCBI Taxonomy" id="395087"/>
    <lineage>
        <taxon>Bacteria</taxon>
        <taxon>Pseudomonadati</taxon>
        <taxon>Bacteroidota</taxon>
        <taxon>Flavobacteriia</taxon>
        <taxon>Flavobacteriales</taxon>
        <taxon>Flavobacteriaceae</taxon>
        <taxon>Paenimyroides</taxon>
    </lineage>
</organism>
<protein>
    <submittedName>
        <fullName evidence="2">VOC family protein</fullName>
    </submittedName>
</protein>
<reference evidence="3" key="1">
    <citation type="journal article" date="2019" name="Int. J. Syst. Evol. Microbiol.">
        <title>The Global Catalogue of Microorganisms (GCM) 10K type strain sequencing project: providing services to taxonomists for standard genome sequencing and annotation.</title>
        <authorList>
            <consortium name="The Broad Institute Genomics Platform"/>
            <consortium name="The Broad Institute Genome Sequencing Center for Infectious Disease"/>
            <person name="Wu L."/>
            <person name="Ma J."/>
        </authorList>
    </citation>
    <scope>NUCLEOTIDE SEQUENCE [LARGE SCALE GENOMIC DNA]</scope>
    <source>
        <strain evidence="3">CECT 7184</strain>
    </source>
</reference>
<gene>
    <name evidence="2" type="ORF">QW060_06560</name>
</gene>
<dbReference type="Pfam" id="PF13468">
    <property type="entry name" value="Glyoxalase_3"/>
    <property type="match status" value="1"/>
</dbReference>
<evidence type="ECO:0000259" key="1">
    <source>
        <dbReference type="Pfam" id="PF13468"/>
    </source>
</evidence>
<comment type="caution">
    <text evidence="2">The sequence shown here is derived from an EMBL/GenBank/DDBJ whole genome shotgun (WGS) entry which is preliminary data.</text>
</comment>
<dbReference type="Gene3D" id="3.10.180.10">
    <property type="entry name" value="2,3-Dihydroxybiphenyl 1,2-Dioxygenase, domain 1"/>
    <property type="match status" value="1"/>
</dbReference>
<dbReference type="Proteomes" id="UP001242368">
    <property type="component" value="Unassembled WGS sequence"/>
</dbReference>
<accession>A0ABT8CT32</accession>
<dbReference type="RefSeq" id="WP_290362846.1">
    <property type="nucleotide sequence ID" value="NZ_JAUFQU010000001.1"/>
</dbReference>
<dbReference type="InterPro" id="IPR025870">
    <property type="entry name" value="Glyoxalase-like_dom"/>
</dbReference>
<dbReference type="EMBL" id="JAUFQU010000001">
    <property type="protein sequence ID" value="MDN3706793.1"/>
    <property type="molecule type" value="Genomic_DNA"/>
</dbReference>
<dbReference type="InterPro" id="IPR029068">
    <property type="entry name" value="Glyas_Bleomycin-R_OHBP_Dase"/>
</dbReference>
<sequence>MESNNIRLSHVLYRVQDLHGAVKKLRDAGFIVEYGTQPEKAYNAMIWFDKGVFIEIYRHPELSVGVKWLMKRIGYKSIVQRMDKWTTTENNWCEWSLESTATDLQTWKNFFRREKIPFKSHKIRRKTKDGKILSWHLLFPKDIEFPFLMSAYTPNPRPLKTIHPNGVTGVNSLIVGEEKLNVLLLNKLLIMPQSLKFVKDKIGLQTVELSDPSVKIEEILSEYSSCYN</sequence>
<evidence type="ECO:0000313" key="2">
    <source>
        <dbReference type="EMBL" id="MDN3706793.1"/>
    </source>
</evidence>